<evidence type="ECO:0000313" key="4">
    <source>
        <dbReference type="EMBL" id="KAK8109455.1"/>
    </source>
</evidence>
<reference evidence="4 5" key="1">
    <citation type="submission" date="2023-01" db="EMBL/GenBank/DDBJ databases">
        <title>Analysis of 21 Apiospora genomes using comparative genomics revels a genus with tremendous synthesis potential of carbohydrate active enzymes and secondary metabolites.</title>
        <authorList>
            <person name="Sorensen T."/>
        </authorList>
    </citation>
    <scope>NUCLEOTIDE SEQUENCE [LARGE SCALE GENOMIC DNA]</scope>
    <source>
        <strain evidence="4 5">CBS 117206</strain>
    </source>
</reference>
<feature type="domain" description="ATPase AAA-type core" evidence="2">
    <location>
        <begin position="963"/>
        <end position="1100"/>
    </location>
</feature>
<feature type="compositionally biased region" description="Basic residues" evidence="1">
    <location>
        <begin position="496"/>
        <end position="508"/>
    </location>
</feature>
<evidence type="ECO:0000256" key="1">
    <source>
        <dbReference type="SAM" id="MobiDB-lite"/>
    </source>
</evidence>
<protein>
    <recommendedName>
        <fullName evidence="6">AAA+ ATPase domain-containing protein</fullName>
    </recommendedName>
</protein>
<feature type="compositionally biased region" description="Pro residues" evidence="1">
    <location>
        <begin position="27"/>
        <end position="36"/>
    </location>
</feature>
<dbReference type="InterPro" id="IPR003959">
    <property type="entry name" value="ATPase_AAA_core"/>
</dbReference>
<comment type="caution">
    <text evidence="4">The sequence shown here is derived from an EMBL/GenBank/DDBJ whole genome shotgun (WGS) entry which is preliminary data.</text>
</comment>
<evidence type="ECO:0000259" key="2">
    <source>
        <dbReference type="Pfam" id="PF00004"/>
    </source>
</evidence>
<dbReference type="Pfam" id="PF00004">
    <property type="entry name" value="AAA"/>
    <property type="match status" value="1"/>
</dbReference>
<proteinExistence type="predicted"/>
<dbReference type="Proteomes" id="UP001392437">
    <property type="component" value="Unassembled WGS sequence"/>
</dbReference>
<evidence type="ECO:0008006" key="6">
    <source>
        <dbReference type="Google" id="ProtNLM"/>
    </source>
</evidence>
<dbReference type="EMBL" id="JAQQWP010000007">
    <property type="protein sequence ID" value="KAK8109455.1"/>
    <property type="molecule type" value="Genomic_DNA"/>
</dbReference>
<feature type="region of interest" description="Disordered" evidence="1">
    <location>
        <begin position="488"/>
        <end position="527"/>
    </location>
</feature>
<organism evidence="4 5">
    <name type="scientific">Apiospora kogelbergensis</name>
    <dbReference type="NCBI Taxonomy" id="1337665"/>
    <lineage>
        <taxon>Eukaryota</taxon>
        <taxon>Fungi</taxon>
        <taxon>Dikarya</taxon>
        <taxon>Ascomycota</taxon>
        <taxon>Pezizomycotina</taxon>
        <taxon>Sordariomycetes</taxon>
        <taxon>Xylariomycetidae</taxon>
        <taxon>Amphisphaeriales</taxon>
        <taxon>Apiosporaceae</taxon>
        <taxon>Apiospora</taxon>
    </lineage>
</organism>
<dbReference type="PANTHER" id="PTHR46411">
    <property type="entry name" value="FAMILY ATPASE, PUTATIVE-RELATED"/>
    <property type="match status" value="1"/>
</dbReference>
<keyword evidence="5" id="KW-1185">Reference proteome</keyword>
<dbReference type="GO" id="GO:0005524">
    <property type="term" value="F:ATP binding"/>
    <property type="evidence" value="ECO:0007669"/>
    <property type="project" value="InterPro"/>
</dbReference>
<dbReference type="Pfam" id="PF22942">
    <property type="entry name" value="DUF7025"/>
    <property type="match status" value="1"/>
</dbReference>
<evidence type="ECO:0000313" key="5">
    <source>
        <dbReference type="Proteomes" id="UP001392437"/>
    </source>
</evidence>
<dbReference type="InterPro" id="IPR027417">
    <property type="entry name" value="P-loop_NTPase"/>
</dbReference>
<dbReference type="Gene3D" id="3.40.50.300">
    <property type="entry name" value="P-loop containing nucleotide triphosphate hydrolases"/>
    <property type="match status" value="1"/>
</dbReference>
<dbReference type="SUPFAM" id="SSF52540">
    <property type="entry name" value="P-loop containing nucleoside triphosphate hydrolases"/>
    <property type="match status" value="1"/>
</dbReference>
<feature type="compositionally biased region" description="Polar residues" evidence="1">
    <location>
        <begin position="1"/>
        <end position="15"/>
    </location>
</feature>
<sequence>MSNTSTSDPGGTSESAVRRGSSEPSSRTPPKPPPKPPRLKGLPSACSAPSSAANSFVGAAPPFPVPDGLLMSNKKPDEVSVRRFNDLLRRIEPPMIDHLFKWTIKKPQHNPTAIRLVMLGRSEADAKMHMVVFCEERVRRRAKRFFSSTLALELCKPQGAPEHAIEVLIVDAPIPVARVVAQLPAKYICLSSHNVCSCGAPMWFFNPETSAARQVTLGGILQVTRDKGSELFGMTVGHAIEELENPRPQTTQQAEHEDQHQQDSQSEVSSDSRDHNSNNGQEAAPSSAEGDLIRPLPNFRPHRQQREDPWKSSSMMLTALKAIPGSKSGAYLDWALACFEDSAPTSGVFNLPKKTEVRARSLKIPPNRDFDKQEDFPITLMSSEGPKPGSISFLPSRFVLSPGRSFVDTYMIQLHQPHVITHGDSGSWVMNENSGLIYGHLVATDIFGGGYVVPFLDAIDDIKERLGASSVMLPGSINTRAWITDFVPVPGPKPQRSQRHTISPKRRRNSDGFNSMSSGSEADNLRPPIKTIIRDRKGKTVFEMAFATRPREQENPQKKPDLKIFSRSLVYALQSVVRYYPRSVLGMRFPEFSWPYQELVHHYDDLKNYVAKLTLLDCRAKRSIHEHTELLIDFLDVEAMPEIREELERNRRGMFTFDLAWVSQKPGTTIIWNEGLPSIPRKCPPETDFINNRGPCVVPGPPHANDTAPSDDMEGRGPFVVMFLRITEGSNAPLYFSGWRLEYNGRSFGRVVYSMAVQRFVGERPMRWRVVKPELWTEGNIPPDVANLIRKGKMYWSLNQRAQCWQYTSSSPEPSRAINSLVMVDCQEAMKKFPYEAQAFMDDSDMVHWSVSCPEPQCTAHEVNENPPEFADYLSGLETKEAVTNHQCLLFPSTIRGFVLTSQSWEQLNVDNFTIPTWNDTLVDALIMDVLIKERIICFFEAHSRGRKSQLLSPKGKGNGLAIILHGNSGLGKTFTAESMAAHAREPLLTLSPREDFAGRKEPEQHFREIMRLANLWRLIVHITDAHLLCEPASGEPEWWQARFRGGKLTLTSTTPSASANVLTAFHNALDTNQGLVILETRQIDNFSDDIISRVHAQVYYSQFSPNELTKIWDNLLAEFKALGIGFSNDARDFITRYNIKHSGWNGNKMRRVIESAIAMAKSDEWTKDYGEGHKSELFVDILDLEDAAELSVGV</sequence>
<feature type="compositionally biased region" description="Low complexity" evidence="1">
    <location>
        <begin position="39"/>
        <end position="53"/>
    </location>
</feature>
<feature type="compositionally biased region" description="Polar residues" evidence="1">
    <location>
        <begin position="511"/>
        <end position="521"/>
    </location>
</feature>
<dbReference type="GO" id="GO:0016887">
    <property type="term" value="F:ATP hydrolysis activity"/>
    <property type="evidence" value="ECO:0007669"/>
    <property type="project" value="InterPro"/>
</dbReference>
<evidence type="ECO:0000259" key="3">
    <source>
        <dbReference type="Pfam" id="PF22942"/>
    </source>
</evidence>
<dbReference type="AlphaFoldDB" id="A0AAW0QLW2"/>
<name>A0AAW0QLW2_9PEZI</name>
<gene>
    <name evidence="4" type="ORF">PG999_007592</name>
</gene>
<dbReference type="InterPro" id="IPR054289">
    <property type="entry name" value="DUF7025"/>
</dbReference>
<feature type="domain" description="DUF7025" evidence="3">
    <location>
        <begin position="648"/>
        <end position="766"/>
    </location>
</feature>
<feature type="region of interest" description="Disordered" evidence="1">
    <location>
        <begin position="1"/>
        <end position="53"/>
    </location>
</feature>
<dbReference type="PANTHER" id="PTHR46411:SF4">
    <property type="entry name" value="AAA+ ATPASE DOMAIN-CONTAINING PROTEIN"/>
    <property type="match status" value="1"/>
</dbReference>
<accession>A0AAW0QLW2</accession>
<feature type="region of interest" description="Disordered" evidence="1">
    <location>
        <begin position="246"/>
        <end position="312"/>
    </location>
</feature>